<dbReference type="AlphaFoldDB" id="A0A432XI70"/>
<accession>A0A432XI70</accession>
<keyword evidence="2" id="KW-1185">Reference proteome</keyword>
<dbReference type="EMBL" id="PIPU01000002">
    <property type="protein sequence ID" value="RUO48428.1"/>
    <property type="molecule type" value="Genomic_DNA"/>
</dbReference>
<dbReference type="RefSeq" id="WP_092841330.1">
    <property type="nucleotide sequence ID" value="NZ_FPCF01000006.1"/>
</dbReference>
<dbReference type="STRING" id="519452.SAMN04488139_2144"/>
<evidence type="ECO:0000313" key="1">
    <source>
        <dbReference type="EMBL" id="RUO48428.1"/>
    </source>
</evidence>
<proteinExistence type="predicted"/>
<name>A0A432XI70_9GAMM</name>
<gene>
    <name evidence="1" type="ORF">CWE24_06490</name>
</gene>
<dbReference type="Proteomes" id="UP000286985">
    <property type="component" value="Unassembled WGS sequence"/>
</dbReference>
<protein>
    <submittedName>
        <fullName evidence="1">DUF4411 domain-containing protein</fullName>
    </submittedName>
</protein>
<sequence>MIYLLDANSFIQAKNFHYRMNVVPGFWTWLVQKHEKADIRSIDHVYSELTKETPTPDDLHNWSITNKHFFHDSKNTQTQQAYTEIANQVAQHSAYSQGEIARFLTGADPWLIAAARTIGAVIVTHEVMVPTNSTKADKQAHY</sequence>
<organism evidence="1 2">
    <name type="scientific">Pseudidiomarina donghaiensis</name>
    <dbReference type="NCBI Taxonomy" id="519452"/>
    <lineage>
        <taxon>Bacteria</taxon>
        <taxon>Pseudomonadati</taxon>
        <taxon>Pseudomonadota</taxon>
        <taxon>Gammaproteobacteria</taxon>
        <taxon>Alteromonadales</taxon>
        <taxon>Idiomarinaceae</taxon>
        <taxon>Pseudidiomarina</taxon>
    </lineage>
</organism>
<comment type="caution">
    <text evidence="1">The sequence shown here is derived from an EMBL/GenBank/DDBJ whole genome shotgun (WGS) entry which is preliminary data.</text>
</comment>
<evidence type="ECO:0000313" key="2">
    <source>
        <dbReference type="Proteomes" id="UP000286985"/>
    </source>
</evidence>
<dbReference type="Pfam" id="PF14367">
    <property type="entry name" value="DUF4411"/>
    <property type="match status" value="1"/>
</dbReference>
<reference evidence="2" key="1">
    <citation type="journal article" date="2018" name="Front. Microbiol.">
        <title>Genome-Based Analysis Reveals the Taxonomy and Diversity of the Family Idiomarinaceae.</title>
        <authorList>
            <person name="Liu Y."/>
            <person name="Lai Q."/>
            <person name="Shao Z."/>
        </authorList>
    </citation>
    <scope>NUCLEOTIDE SEQUENCE [LARGE SCALE GENOMIC DNA]</scope>
    <source>
        <strain evidence="2">908033</strain>
    </source>
</reference>
<dbReference type="InterPro" id="IPR016541">
    <property type="entry name" value="UCP008505"/>
</dbReference>
<dbReference type="OrthoDB" id="338425at2"/>